<reference evidence="2" key="1">
    <citation type="submission" date="2018-05" db="EMBL/GenBank/DDBJ databases">
        <title>Draft genome of Mucuna pruriens seed.</title>
        <authorList>
            <person name="Nnadi N.E."/>
            <person name="Vos R."/>
            <person name="Hasami M.H."/>
            <person name="Devisetty U.K."/>
            <person name="Aguiy J.C."/>
        </authorList>
    </citation>
    <scope>NUCLEOTIDE SEQUENCE [LARGE SCALE GENOMIC DNA]</scope>
    <source>
        <strain evidence="2">JCA_2017</strain>
    </source>
</reference>
<evidence type="ECO:0000313" key="2">
    <source>
        <dbReference type="EMBL" id="RDY04362.1"/>
    </source>
</evidence>
<evidence type="ECO:0000256" key="1">
    <source>
        <dbReference type="SAM" id="MobiDB-lite"/>
    </source>
</evidence>
<dbReference type="AlphaFoldDB" id="A0A371HNR8"/>
<keyword evidence="3" id="KW-1185">Reference proteome</keyword>
<protein>
    <submittedName>
        <fullName evidence="2">Uncharacterized protein</fullName>
    </submittedName>
</protein>
<name>A0A371HNR8_MUCPR</name>
<feature type="non-terminal residue" evidence="2">
    <location>
        <position position="1"/>
    </location>
</feature>
<comment type="caution">
    <text evidence="2">The sequence shown here is derived from an EMBL/GenBank/DDBJ whole genome shotgun (WGS) entry which is preliminary data.</text>
</comment>
<accession>A0A371HNR8</accession>
<evidence type="ECO:0000313" key="3">
    <source>
        <dbReference type="Proteomes" id="UP000257109"/>
    </source>
</evidence>
<dbReference type="Proteomes" id="UP000257109">
    <property type="component" value="Unassembled WGS sequence"/>
</dbReference>
<gene>
    <name evidence="2" type="ORF">CR513_11943</name>
</gene>
<organism evidence="2 3">
    <name type="scientific">Mucuna pruriens</name>
    <name type="common">Velvet bean</name>
    <name type="synonym">Dolichos pruriens</name>
    <dbReference type="NCBI Taxonomy" id="157652"/>
    <lineage>
        <taxon>Eukaryota</taxon>
        <taxon>Viridiplantae</taxon>
        <taxon>Streptophyta</taxon>
        <taxon>Embryophyta</taxon>
        <taxon>Tracheophyta</taxon>
        <taxon>Spermatophyta</taxon>
        <taxon>Magnoliopsida</taxon>
        <taxon>eudicotyledons</taxon>
        <taxon>Gunneridae</taxon>
        <taxon>Pentapetalae</taxon>
        <taxon>rosids</taxon>
        <taxon>fabids</taxon>
        <taxon>Fabales</taxon>
        <taxon>Fabaceae</taxon>
        <taxon>Papilionoideae</taxon>
        <taxon>50 kb inversion clade</taxon>
        <taxon>NPAAA clade</taxon>
        <taxon>indigoferoid/millettioid clade</taxon>
        <taxon>Phaseoleae</taxon>
        <taxon>Mucuna</taxon>
    </lineage>
</organism>
<feature type="region of interest" description="Disordered" evidence="1">
    <location>
        <begin position="207"/>
        <end position="228"/>
    </location>
</feature>
<dbReference type="EMBL" id="QJKJ01002098">
    <property type="protein sequence ID" value="RDY04362.1"/>
    <property type="molecule type" value="Genomic_DNA"/>
</dbReference>
<feature type="compositionally biased region" description="Polar residues" evidence="1">
    <location>
        <begin position="1"/>
        <end position="20"/>
    </location>
</feature>
<feature type="region of interest" description="Disordered" evidence="1">
    <location>
        <begin position="1"/>
        <end position="22"/>
    </location>
</feature>
<sequence>MRAASSPSAQGTLPSTSSISSEREGFPFSILNRAFEKSDFLGEQSVHESHSKRFFKGVSPCRSDEPICEGLGDDGPFVYLYDTLPLKLGIQLPFMQFEQVVLCTLNITPTQLHPNRWGALIKCFLLVFLAPSVQEGQVVLLEQPTDRDGRSVLSRQSWRDWPQPSGGLLWRSLLPSLVDLPTGRVGYDREGRFGGMGVGVRSSWRNSSVASHSPAPAEVATQSVDTSSPASAMSAQPIIMAHPNSQVFVEGTSTRPPIVVLDSPCGSQFEVDTCSGGVTKKRL</sequence>
<dbReference type="OrthoDB" id="1459333at2759"/>
<proteinExistence type="predicted"/>